<evidence type="ECO:0000313" key="1">
    <source>
        <dbReference type="EMBL" id="KYM97490.1"/>
    </source>
</evidence>
<dbReference type="Proteomes" id="UP000078542">
    <property type="component" value="Unassembled WGS sequence"/>
</dbReference>
<protein>
    <submittedName>
        <fullName evidence="1">Uncharacterized protein</fullName>
    </submittedName>
</protein>
<reference evidence="1 2" key="1">
    <citation type="submission" date="2016-03" db="EMBL/GenBank/DDBJ databases">
        <title>Cyphomyrmex costatus WGS genome.</title>
        <authorList>
            <person name="Nygaard S."/>
            <person name="Hu H."/>
            <person name="Boomsma J."/>
            <person name="Zhang G."/>
        </authorList>
    </citation>
    <scope>NUCLEOTIDE SEQUENCE [LARGE SCALE GENOMIC DNA]</scope>
    <source>
        <strain evidence="1">MS0001</strain>
        <tissue evidence="1">Whole body</tissue>
    </source>
</reference>
<sequence length="183" mass="20612">MRRRSHRAAENAIREQAMCNARHAYVSRKMDGCGADRFPRRALPLSLSSTFAEKCLSGVHTADVILASQSAETSTLIHSEQNAVAVTIYAAVDLNITERPVLIKFVRARCEVPITEEKIERLKDQVWSPFEQRESFSGLNGMHDRSSRDLSCCEIVGYRQEDRACPRPLLPSSSSSSLSSWWR</sequence>
<dbReference type="EMBL" id="KQ978068">
    <property type="protein sequence ID" value="KYM97490.1"/>
    <property type="molecule type" value="Genomic_DNA"/>
</dbReference>
<evidence type="ECO:0000313" key="2">
    <source>
        <dbReference type="Proteomes" id="UP000078542"/>
    </source>
</evidence>
<keyword evidence="2" id="KW-1185">Reference proteome</keyword>
<organism evidence="1 2">
    <name type="scientific">Cyphomyrmex costatus</name>
    <dbReference type="NCBI Taxonomy" id="456900"/>
    <lineage>
        <taxon>Eukaryota</taxon>
        <taxon>Metazoa</taxon>
        <taxon>Ecdysozoa</taxon>
        <taxon>Arthropoda</taxon>
        <taxon>Hexapoda</taxon>
        <taxon>Insecta</taxon>
        <taxon>Pterygota</taxon>
        <taxon>Neoptera</taxon>
        <taxon>Endopterygota</taxon>
        <taxon>Hymenoptera</taxon>
        <taxon>Apocrita</taxon>
        <taxon>Aculeata</taxon>
        <taxon>Formicoidea</taxon>
        <taxon>Formicidae</taxon>
        <taxon>Myrmicinae</taxon>
        <taxon>Cyphomyrmex</taxon>
    </lineage>
</organism>
<accession>A0A195C9V1</accession>
<gene>
    <name evidence="1" type="ORF">ALC62_11782</name>
</gene>
<proteinExistence type="predicted"/>
<dbReference type="AlphaFoldDB" id="A0A195C9V1"/>
<name>A0A195C9V1_9HYME</name>